<comment type="caution">
    <text evidence="9">The sequence shown here is derived from an EMBL/GenBank/DDBJ whole genome shotgun (WGS) entry which is preliminary data.</text>
</comment>
<dbReference type="Proteomes" id="UP000580250">
    <property type="component" value="Unassembled WGS sequence"/>
</dbReference>
<dbReference type="FunFam" id="3.30.40.10:FF:000079">
    <property type="entry name" value="Peptidyl-prolyl cis-trans isomerase 2"/>
    <property type="match status" value="1"/>
</dbReference>
<protein>
    <recommendedName>
        <fullName evidence="4">RING-type E3 ubiquitin transferase</fullName>
        <ecNumber evidence="4">2.3.2.27</ecNumber>
    </recommendedName>
</protein>
<evidence type="ECO:0000256" key="2">
    <source>
        <dbReference type="ARBA" id="ARBA00004123"/>
    </source>
</evidence>
<proteinExistence type="inferred from homology"/>
<evidence type="ECO:0000313" key="9">
    <source>
        <dbReference type="EMBL" id="CAD2169044.1"/>
    </source>
</evidence>
<evidence type="ECO:0000256" key="5">
    <source>
        <dbReference type="ARBA" id="ARBA00022679"/>
    </source>
</evidence>
<evidence type="ECO:0000256" key="4">
    <source>
        <dbReference type="ARBA" id="ARBA00012483"/>
    </source>
</evidence>
<comment type="catalytic activity">
    <reaction evidence="1">
        <text>S-ubiquitinyl-[E2 ubiquitin-conjugating enzyme]-L-cysteine + [acceptor protein]-L-lysine = [E2 ubiquitin-conjugating enzyme]-L-cysteine + N(6)-ubiquitinyl-[acceptor protein]-L-lysine.</text>
        <dbReference type="EC" id="2.3.2.27"/>
    </reaction>
</comment>
<sequence length="189" mass="21932">MGKKQHQSDKLYLTTKEWKDIYGGHKDDTATKIQRAQFKRLPFTHCALSFLPFEDPVCTPDGIIYDLSHITPYIKKHGLCPVSGKKLTNKDLTVLTFAKDKDGSFRCPVTYKIFTQTSIIAAIRTTGNVYSMEAIDELNLKRNHLKDLLTDTPFQRKDIIILQDPQNLDKFNIEHFYMFSLTRKQKKLF</sequence>
<dbReference type="AlphaFoldDB" id="A0A6V7V2B7"/>
<evidence type="ECO:0000256" key="1">
    <source>
        <dbReference type="ARBA" id="ARBA00000900"/>
    </source>
</evidence>
<dbReference type="InterPro" id="IPR013083">
    <property type="entry name" value="Znf_RING/FYVE/PHD"/>
</dbReference>
<dbReference type="InterPro" id="IPR003613">
    <property type="entry name" value="Ubox_domain"/>
</dbReference>
<dbReference type="SUPFAM" id="SSF57850">
    <property type="entry name" value="RING/U-box"/>
    <property type="match status" value="1"/>
</dbReference>
<dbReference type="GO" id="GO:0061630">
    <property type="term" value="F:ubiquitin protein ligase activity"/>
    <property type="evidence" value="ECO:0007669"/>
    <property type="project" value="UniProtKB-EC"/>
</dbReference>
<dbReference type="SMART" id="SM00504">
    <property type="entry name" value="Ubox"/>
    <property type="match status" value="1"/>
</dbReference>
<gene>
    <name evidence="9" type="ORF">MENT_LOCUS20361</name>
</gene>
<keyword evidence="5" id="KW-0808">Transferase</keyword>
<dbReference type="Pfam" id="PF04564">
    <property type="entry name" value="U-box"/>
    <property type="match status" value="1"/>
</dbReference>
<comment type="similarity">
    <text evidence="3">Belongs to the cyclophilin-type PPIase family. PPIL2 subfamily.</text>
</comment>
<name>A0A6V7V2B7_MELEN</name>
<dbReference type="OrthoDB" id="30774at2759"/>
<keyword evidence="7" id="KW-0539">Nucleus</keyword>
<dbReference type="GO" id="GO:0016567">
    <property type="term" value="P:protein ubiquitination"/>
    <property type="evidence" value="ECO:0007669"/>
    <property type="project" value="InterPro"/>
</dbReference>
<feature type="domain" description="U-box" evidence="8">
    <location>
        <begin position="39"/>
        <end position="112"/>
    </location>
</feature>
<organism evidence="9 10">
    <name type="scientific">Meloidogyne enterolobii</name>
    <name type="common">Root-knot nematode worm</name>
    <name type="synonym">Meloidogyne mayaguensis</name>
    <dbReference type="NCBI Taxonomy" id="390850"/>
    <lineage>
        <taxon>Eukaryota</taxon>
        <taxon>Metazoa</taxon>
        <taxon>Ecdysozoa</taxon>
        <taxon>Nematoda</taxon>
        <taxon>Chromadorea</taxon>
        <taxon>Rhabditida</taxon>
        <taxon>Tylenchina</taxon>
        <taxon>Tylenchomorpha</taxon>
        <taxon>Tylenchoidea</taxon>
        <taxon>Meloidogynidae</taxon>
        <taxon>Meloidogyninae</taxon>
        <taxon>Meloidogyne</taxon>
    </lineage>
</organism>
<dbReference type="InterPro" id="IPR026951">
    <property type="entry name" value="PPIL2_U-box_dom"/>
</dbReference>
<evidence type="ECO:0000259" key="8">
    <source>
        <dbReference type="PROSITE" id="PS51698"/>
    </source>
</evidence>
<evidence type="ECO:0000256" key="7">
    <source>
        <dbReference type="ARBA" id="ARBA00023242"/>
    </source>
</evidence>
<accession>A0A6V7V2B7</accession>
<keyword evidence="6" id="KW-0833">Ubl conjugation pathway</keyword>
<evidence type="ECO:0000313" key="10">
    <source>
        <dbReference type="Proteomes" id="UP000580250"/>
    </source>
</evidence>
<dbReference type="CDD" id="cd16663">
    <property type="entry name" value="RING-Ubox_PPIL2"/>
    <property type="match status" value="1"/>
</dbReference>
<dbReference type="EMBL" id="CAJEWN010000148">
    <property type="protein sequence ID" value="CAD2169044.1"/>
    <property type="molecule type" value="Genomic_DNA"/>
</dbReference>
<dbReference type="EC" id="2.3.2.27" evidence="4"/>
<comment type="subcellular location">
    <subcellularLocation>
        <location evidence="2">Nucleus</location>
    </subcellularLocation>
</comment>
<dbReference type="Gene3D" id="3.30.40.10">
    <property type="entry name" value="Zinc/RING finger domain, C3HC4 (zinc finger)"/>
    <property type="match status" value="1"/>
</dbReference>
<dbReference type="GO" id="GO:0005634">
    <property type="term" value="C:nucleus"/>
    <property type="evidence" value="ECO:0007669"/>
    <property type="project" value="UniProtKB-SubCell"/>
</dbReference>
<evidence type="ECO:0000256" key="3">
    <source>
        <dbReference type="ARBA" id="ARBA00007930"/>
    </source>
</evidence>
<evidence type="ECO:0000256" key="6">
    <source>
        <dbReference type="ARBA" id="ARBA00022786"/>
    </source>
</evidence>
<reference evidence="9 10" key="1">
    <citation type="submission" date="2020-08" db="EMBL/GenBank/DDBJ databases">
        <authorList>
            <person name="Koutsovoulos G."/>
            <person name="Danchin GJ E."/>
        </authorList>
    </citation>
    <scope>NUCLEOTIDE SEQUENCE [LARGE SCALE GENOMIC DNA]</scope>
</reference>
<dbReference type="PROSITE" id="PS51698">
    <property type="entry name" value="U_BOX"/>
    <property type="match status" value="1"/>
</dbReference>